<dbReference type="AlphaFoldDB" id="A0A833V240"/>
<sequence length="155" mass="17816">MAQTKFNSRDIDSDTDSDSNSSRSGNLQFVGSDSTKKTTRRRSTSHHLLMDAIEGSEEEKVPLPDYERLSQSMRLPEDMVQETEKSLTHSQSHVQKPIGRKLIEKVFKRDGEKVKEKEKEGDGDSTPVNKEKEKKKKKSSWLPDPEKRWPIQGWS</sequence>
<comment type="caution">
    <text evidence="2">The sequence shown here is derived from an EMBL/GenBank/DDBJ whole genome shotgun (WGS) entry which is preliminary data.</text>
</comment>
<evidence type="ECO:0000313" key="2">
    <source>
        <dbReference type="EMBL" id="KAF3320487.1"/>
    </source>
</evidence>
<feature type="compositionally biased region" description="Basic and acidic residues" evidence="1">
    <location>
        <begin position="58"/>
        <end position="68"/>
    </location>
</feature>
<gene>
    <name evidence="2" type="ORF">FCM35_KLT15183</name>
</gene>
<protein>
    <submittedName>
        <fullName evidence="2">Uncharacterized protein</fullName>
    </submittedName>
</protein>
<feature type="region of interest" description="Disordered" evidence="1">
    <location>
        <begin position="1"/>
        <end position="155"/>
    </location>
</feature>
<accession>A0A833V240</accession>
<reference evidence="2" key="1">
    <citation type="submission" date="2020-01" db="EMBL/GenBank/DDBJ databases">
        <title>Genome sequence of Kobresia littledalei, the first chromosome-level genome in the family Cyperaceae.</title>
        <authorList>
            <person name="Qu G."/>
        </authorList>
    </citation>
    <scope>NUCLEOTIDE SEQUENCE</scope>
    <source>
        <strain evidence="2">C.B.Clarke</strain>
        <tissue evidence="2">Leaf</tissue>
    </source>
</reference>
<dbReference type="Proteomes" id="UP000623129">
    <property type="component" value="Unassembled WGS sequence"/>
</dbReference>
<dbReference type="OrthoDB" id="693810at2759"/>
<proteinExistence type="predicted"/>
<feature type="compositionally biased region" description="Basic and acidic residues" evidence="1">
    <location>
        <begin position="101"/>
        <end position="122"/>
    </location>
</feature>
<evidence type="ECO:0000256" key="1">
    <source>
        <dbReference type="SAM" id="MobiDB-lite"/>
    </source>
</evidence>
<organism evidence="2 3">
    <name type="scientific">Carex littledalei</name>
    <dbReference type="NCBI Taxonomy" id="544730"/>
    <lineage>
        <taxon>Eukaryota</taxon>
        <taxon>Viridiplantae</taxon>
        <taxon>Streptophyta</taxon>
        <taxon>Embryophyta</taxon>
        <taxon>Tracheophyta</taxon>
        <taxon>Spermatophyta</taxon>
        <taxon>Magnoliopsida</taxon>
        <taxon>Liliopsida</taxon>
        <taxon>Poales</taxon>
        <taxon>Cyperaceae</taxon>
        <taxon>Cyperoideae</taxon>
        <taxon>Cariceae</taxon>
        <taxon>Carex</taxon>
        <taxon>Carex subgen. Euthyceras</taxon>
    </lineage>
</organism>
<name>A0A833V240_9POAL</name>
<evidence type="ECO:0000313" key="3">
    <source>
        <dbReference type="Proteomes" id="UP000623129"/>
    </source>
</evidence>
<keyword evidence="3" id="KW-1185">Reference proteome</keyword>
<dbReference type="EMBL" id="SWLB01000029">
    <property type="protein sequence ID" value="KAF3320487.1"/>
    <property type="molecule type" value="Genomic_DNA"/>
</dbReference>